<comment type="caution">
    <text evidence="2">The sequence shown here is derived from an EMBL/GenBank/DDBJ whole genome shotgun (WGS) entry which is preliminary data.</text>
</comment>
<reference evidence="2 3" key="1">
    <citation type="journal article" date="2014" name="Front. Microbiol.">
        <title>Population and genomic analysis of the genus Halorubrum.</title>
        <authorList>
            <person name="Fullmer M.S."/>
            <person name="Soucy S.M."/>
            <person name="Swithers K.S."/>
            <person name="Makkay A.M."/>
            <person name="Wheeler R."/>
            <person name="Ventosa A."/>
            <person name="Gogarten J.P."/>
            <person name="Papke R.T."/>
        </authorList>
    </citation>
    <scope>NUCLEOTIDE SEQUENCE [LARGE SCALE GENOMIC DNA]</scope>
    <source>
        <strain evidence="2 3">C49</strain>
    </source>
</reference>
<feature type="domain" description="Transcriptional regulator TbsP-like C-terminal" evidence="1">
    <location>
        <begin position="178"/>
        <end position="288"/>
    </location>
</feature>
<dbReference type="Pfam" id="PF23336">
    <property type="entry name" value="HTH_TbsP_C"/>
    <property type="match status" value="1"/>
</dbReference>
<name>A0A2G1WEV3_9EURY</name>
<gene>
    <name evidence="2" type="ORF">DJ69_16750</name>
</gene>
<evidence type="ECO:0000313" key="3">
    <source>
        <dbReference type="Proteomes" id="UP000222824"/>
    </source>
</evidence>
<dbReference type="Proteomes" id="UP000222824">
    <property type="component" value="Unassembled WGS sequence"/>
</dbReference>
<evidence type="ECO:0000259" key="1">
    <source>
        <dbReference type="Pfam" id="PF23336"/>
    </source>
</evidence>
<dbReference type="OrthoDB" id="331009at2157"/>
<keyword evidence="3" id="KW-1185">Reference proteome</keyword>
<proteinExistence type="predicted"/>
<sequence>MATVSRPVLPLADGAVSIGSFADPVVVDPDPQLLAALVAAYRDASPAAVEPDLDALRAGARGTEDPLSSAADLPALTVLARESVVGALADRIRPASRLAALAEAEVWDLLTLADPQPNAVLAGRADGCVLVPAARARDGDGEEEAAAWCRIGTDATLRDRYEPLVADAESVRLRTPSRHRLYGAIRARCGAAVAAEAVRLLDAGDEPLGRGGARVRTYAAGARRGAIDRELRRACEDAGIGSAATFSRIKSDLVEAGLLGMESVSQPVGRPRTRLVARGALAAASSPAAVLAALRNAGVAVGGDA</sequence>
<dbReference type="EMBL" id="NHOA01000152">
    <property type="protein sequence ID" value="PHQ37500.1"/>
    <property type="molecule type" value="Genomic_DNA"/>
</dbReference>
<dbReference type="InterPro" id="IPR056163">
    <property type="entry name" value="TbsP_C"/>
</dbReference>
<protein>
    <recommendedName>
        <fullName evidence="1">Transcriptional regulator TbsP-like C-terminal domain-containing protein</fullName>
    </recommendedName>
</protein>
<organism evidence="2 3">
    <name type="scientific">Halorubrum persicum</name>
    <dbReference type="NCBI Taxonomy" id="1383844"/>
    <lineage>
        <taxon>Archaea</taxon>
        <taxon>Methanobacteriati</taxon>
        <taxon>Methanobacteriota</taxon>
        <taxon>Stenosarchaea group</taxon>
        <taxon>Halobacteria</taxon>
        <taxon>Halobacteriales</taxon>
        <taxon>Haloferacaceae</taxon>
        <taxon>Halorubrum</taxon>
    </lineage>
</organism>
<accession>A0A2G1WEV3</accession>
<dbReference type="RefSeq" id="WP_099256727.1">
    <property type="nucleotide sequence ID" value="NZ_NHOA01000152.1"/>
</dbReference>
<evidence type="ECO:0000313" key="2">
    <source>
        <dbReference type="EMBL" id="PHQ37500.1"/>
    </source>
</evidence>
<dbReference type="AlphaFoldDB" id="A0A2G1WEV3"/>